<evidence type="ECO:0000256" key="1">
    <source>
        <dbReference type="SAM" id="MobiDB-lite"/>
    </source>
</evidence>
<keyword evidence="2" id="KW-0812">Transmembrane</keyword>
<dbReference type="Proteomes" id="UP000751190">
    <property type="component" value="Unassembled WGS sequence"/>
</dbReference>
<keyword evidence="4" id="KW-1185">Reference proteome</keyword>
<feature type="region of interest" description="Disordered" evidence="1">
    <location>
        <begin position="1"/>
        <end position="71"/>
    </location>
</feature>
<dbReference type="AlphaFoldDB" id="A0A8J6BZI3"/>
<name>A0A8J6BZI3_DIALT</name>
<evidence type="ECO:0000313" key="3">
    <source>
        <dbReference type="EMBL" id="KAG8457042.1"/>
    </source>
</evidence>
<gene>
    <name evidence="3" type="ORF">KFE25_004567</name>
</gene>
<dbReference type="EMBL" id="JAGTXO010000086">
    <property type="protein sequence ID" value="KAG8457042.1"/>
    <property type="molecule type" value="Genomic_DNA"/>
</dbReference>
<evidence type="ECO:0000256" key="2">
    <source>
        <dbReference type="SAM" id="Phobius"/>
    </source>
</evidence>
<feature type="transmembrane region" description="Helical" evidence="2">
    <location>
        <begin position="167"/>
        <end position="191"/>
    </location>
</feature>
<keyword evidence="2" id="KW-1133">Transmembrane helix</keyword>
<protein>
    <recommendedName>
        <fullName evidence="5">Transmembrane protein</fullName>
    </recommendedName>
</protein>
<reference evidence="3" key="1">
    <citation type="submission" date="2021-05" db="EMBL/GenBank/DDBJ databases">
        <title>The genome of the haptophyte Pavlova lutheri (Diacronema luteri, Pavlovales) - a model for lipid biosynthesis in eukaryotic algae.</title>
        <authorList>
            <person name="Hulatt C.J."/>
            <person name="Posewitz M.C."/>
        </authorList>
    </citation>
    <scope>NUCLEOTIDE SEQUENCE</scope>
    <source>
        <strain evidence="3">NIVA-4/92</strain>
    </source>
</reference>
<proteinExistence type="predicted"/>
<sequence>MHAAPAVPVRQTPTSSLPTPSGVSRQLSGSAHGGNVVEYERKEPFPLSKRPSSGILKRTPSGNELTTPRGAGNGCGAAAGCASHRISPKRVDEPVAHFAPLPTSHPHPRAHHEGVLGTLQRLSHGGSLSTAAIAKRQSFSDQHGLDLSTVHEVPDTHYKRNCLQRHAAFVACVVCVLFTVGCIVAVVLAVAPPGGGRRH</sequence>
<keyword evidence="2" id="KW-0472">Membrane</keyword>
<evidence type="ECO:0008006" key="5">
    <source>
        <dbReference type="Google" id="ProtNLM"/>
    </source>
</evidence>
<organism evidence="3 4">
    <name type="scientific">Diacronema lutheri</name>
    <name type="common">Unicellular marine alga</name>
    <name type="synonym">Monochrysis lutheri</name>
    <dbReference type="NCBI Taxonomy" id="2081491"/>
    <lineage>
        <taxon>Eukaryota</taxon>
        <taxon>Haptista</taxon>
        <taxon>Haptophyta</taxon>
        <taxon>Pavlovophyceae</taxon>
        <taxon>Pavlovales</taxon>
        <taxon>Pavlovaceae</taxon>
        <taxon>Diacronema</taxon>
    </lineage>
</organism>
<accession>A0A8J6BZI3</accession>
<evidence type="ECO:0000313" key="4">
    <source>
        <dbReference type="Proteomes" id="UP000751190"/>
    </source>
</evidence>
<feature type="compositionally biased region" description="Polar residues" evidence="1">
    <location>
        <begin position="11"/>
        <end position="29"/>
    </location>
</feature>
<comment type="caution">
    <text evidence="3">The sequence shown here is derived from an EMBL/GenBank/DDBJ whole genome shotgun (WGS) entry which is preliminary data.</text>
</comment>